<proteinExistence type="predicted"/>
<feature type="transmembrane region" description="Helical" evidence="1">
    <location>
        <begin position="237"/>
        <end position="256"/>
    </location>
</feature>
<accession>A0A0H2KVJ1</accession>
<keyword evidence="1" id="KW-1133">Transmembrane helix</keyword>
<keyword evidence="1" id="KW-0472">Membrane</keyword>
<feature type="transmembrane region" description="Helical" evidence="1">
    <location>
        <begin position="40"/>
        <end position="61"/>
    </location>
</feature>
<keyword evidence="1" id="KW-0812">Transmembrane</keyword>
<dbReference type="Proteomes" id="UP000035265">
    <property type="component" value="Unassembled WGS sequence"/>
</dbReference>
<gene>
    <name evidence="2" type="ORF">FB00_06035</name>
</gene>
<feature type="transmembrane region" description="Helical" evidence="1">
    <location>
        <begin position="73"/>
        <end position="90"/>
    </location>
</feature>
<dbReference type="Pfam" id="PF14256">
    <property type="entry name" value="YwiC"/>
    <property type="match status" value="1"/>
</dbReference>
<keyword evidence="3" id="KW-1185">Reference proteome</keyword>
<evidence type="ECO:0000313" key="3">
    <source>
        <dbReference type="Proteomes" id="UP000035265"/>
    </source>
</evidence>
<name>A0A0H2KVJ1_9MICO</name>
<dbReference type="AlphaFoldDB" id="A0A0H2KVJ1"/>
<feature type="transmembrane region" description="Helical" evidence="1">
    <location>
        <begin position="120"/>
        <end position="140"/>
    </location>
</feature>
<dbReference type="STRING" id="264251.FB00_06035"/>
<sequence>MSRRPPGWVPNQHGAWPMLLLPFVVGTVRGIQDAGFRPVTVALGALWLVGYLAYFAAGLWLKSRRRARYRRPMLTYGAVAAPLGLVVLVLDPALALWAPVFVPLLALGLWASAQRTERSVAAGGAMTVAASLMTVVAYAACRPPGTPVLVVPAEVWLVAALLLAYLFGTVLYVKTMIRERGVRSYVVASVAYHAGVTVAAGVLAVVHDPSWWWATAFLAAVTMRAAVLPGRPLSPKAVGIGEIVATVLLLAVALVVR</sequence>
<dbReference type="RefSeq" id="WP_231581732.1">
    <property type="nucleotide sequence ID" value="NZ_JNBQ01000003.1"/>
</dbReference>
<protein>
    <recommendedName>
        <fullName evidence="4">YwiC-like family protein</fullName>
    </recommendedName>
</protein>
<dbReference type="PATRIC" id="fig|264251.5.peg.1234"/>
<evidence type="ECO:0008006" key="4">
    <source>
        <dbReference type="Google" id="ProtNLM"/>
    </source>
</evidence>
<organism evidence="2 3">
    <name type="scientific">Cellulosimicrobium funkei</name>
    <dbReference type="NCBI Taxonomy" id="264251"/>
    <lineage>
        <taxon>Bacteria</taxon>
        <taxon>Bacillati</taxon>
        <taxon>Actinomycetota</taxon>
        <taxon>Actinomycetes</taxon>
        <taxon>Micrococcales</taxon>
        <taxon>Promicromonosporaceae</taxon>
        <taxon>Cellulosimicrobium</taxon>
    </lineage>
</organism>
<feature type="transmembrane region" description="Helical" evidence="1">
    <location>
        <begin position="155"/>
        <end position="173"/>
    </location>
</feature>
<evidence type="ECO:0000256" key="1">
    <source>
        <dbReference type="SAM" id="Phobius"/>
    </source>
</evidence>
<reference evidence="2 3" key="1">
    <citation type="submission" date="2014-05" db="EMBL/GenBank/DDBJ databases">
        <title>Cellulosimicrobium funkei U11 genome.</title>
        <authorList>
            <person name="Hu C."/>
            <person name="Gong Y."/>
            <person name="Wan W."/>
            <person name="Jiang M."/>
        </authorList>
    </citation>
    <scope>NUCLEOTIDE SEQUENCE [LARGE SCALE GENOMIC DNA]</scope>
    <source>
        <strain evidence="2 3">U11</strain>
    </source>
</reference>
<evidence type="ECO:0000313" key="2">
    <source>
        <dbReference type="EMBL" id="KLN35849.1"/>
    </source>
</evidence>
<comment type="caution">
    <text evidence="2">The sequence shown here is derived from an EMBL/GenBank/DDBJ whole genome shotgun (WGS) entry which is preliminary data.</text>
</comment>
<dbReference type="EMBL" id="JNBQ01000003">
    <property type="protein sequence ID" value="KLN35849.1"/>
    <property type="molecule type" value="Genomic_DNA"/>
</dbReference>
<feature type="transmembrane region" description="Helical" evidence="1">
    <location>
        <begin position="185"/>
        <end position="205"/>
    </location>
</feature>
<feature type="transmembrane region" description="Helical" evidence="1">
    <location>
        <begin position="96"/>
        <end position="113"/>
    </location>
</feature>
<dbReference type="InterPro" id="IPR025576">
    <property type="entry name" value="YwiC"/>
</dbReference>